<feature type="region of interest" description="Disordered" evidence="2">
    <location>
        <begin position="257"/>
        <end position="282"/>
    </location>
</feature>
<feature type="region of interest" description="Disordered" evidence="2">
    <location>
        <begin position="329"/>
        <end position="370"/>
    </location>
</feature>
<evidence type="ECO:0000313" key="3">
    <source>
        <dbReference type="EMBL" id="KAG5171895.1"/>
    </source>
</evidence>
<feature type="compositionally biased region" description="Polar residues" evidence="2">
    <location>
        <begin position="182"/>
        <end position="198"/>
    </location>
</feature>
<dbReference type="AlphaFoldDB" id="A0A8H7Y1C1"/>
<proteinExistence type="predicted"/>
<comment type="caution">
    <text evidence="3">The sequence shown here is derived from an EMBL/GenBank/DDBJ whole genome shotgun (WGS) entry which is preliminary data.</text>
</comment>
<gene>
    <name evidence="3" type="ORF">JR316_003984</name>
</gene>
<accession>A0A8H7Y1C1</accession>
<dbReference type="EMBL" id="JAFIQS010000003">
    <property type="protein sequence ID" value="KAG5171895.1"/>
    <property type="molecule type" value="Genomic_DNA"/>
</dbReference>
<feature type="region of interest" description="Disordered" evidence="2">
    <location>
        <begin position="154"/>
        <end position="237"/>
    </location>
</feature>
<evidence type="ECO:0000256" key="2">
    <source>
        <dbReference type="SAM" id="MobiDB-lite"/>
    </source>
</evidence>
<feature type="compositionally biased region" description="Low complexity" evidence="2">
    <location>
        <begin position="162"/>
        <end position="178"/>
    </location>
</feature>
<organism evidence="3">
    <name type="scientific">Psilocybe cubensis</name>
    <name type="common">Psychedelic mushroom</name>
    <name type="synonym">Stropharia cubensis</name>
    <dbReference type="NCBI Taxonomy" id="181762"/>
    <lineage>
        <taxon>Eukaryota</taxon>
        <taxon>Fungi</taxon>
        <taxon>Dikarya</taxon>
        <taxon>Basidiomycota</taxon>
        <taxon>Agaricomycotina</taxon>
        <taxon>Agaricomycetes</taxon>
        <taxon>Agaricomycetidae</taxon>
        <taxon>Agaricales</taxon>
        <taxon>Agaricineae</taxon>
        <taxon>Strophariaceae</taxon>
        <taxon>Psilocybe</taxon>
    </lineage>
</organism>
<feature type="region of interest" description="Disordered" evidence="2">
    <location>
        <begin position="121"/>
        <end position="140"/>
    </location>
</feature>
<evidence type="ECO:0000256" key="1">
    <source>
        <dbReference type="SAM" id="Coils"/>
    </source>
</evidence>
<sequence>MFSSTIRRALAVGQPIHSSFKDPSDSSLSNVTDSSEIYDFLTTGIPVSLSALPTGGLSEGSEAPSLKSASSSIVLENIETSKIADTEFESDLLTSEQSDQSVDDFDIISVAVPQIEEASSCEVELEQIPPSKTNSRSSAPLANELACDQTVEKELPGDHDSTSMVSSSPITSTESIMPGSFVDTNSIPNSNMTPPLTSDENDPALPSTSGSKGLQTTPTNRMRKADSNGKVRTRKSPSAFPTFLHSIAVSNINADLSTHLPHTQPEDAEPANTKPLKRVPSSSPMLQPIFESTPSSFPSIPHAPSVSTGMRALDPTFAKKMEEAGRLRRLQSSSSINPAIRKTASASDTLSGEPVSHLKSYSQDAESEESKLRDLLDRTLRELKDTREEAERVTAQITWEKSRLVKELKASNEHVRVLLAENEVQRQTISSLRTEVNNSEMELTAIKQEKQKWQGQLDAMHHRVARAERRGRWLDNLTQSKVESRMEGAYGPTRRSAKAAALKTASAEVVGAVVALNEEILQTANQLVESIERSHIVGSNASILRSKAVVGETITRMMQQQQSGNLRYLLVQVALETFMVHWCTQIIEGSYPRRQSFADLLIDLSSQTSNPSSGYVVTSSTAVRCGKINILDMSTNMTSQFRTWITEIAQDLFKILSAGSLRMKLTKGDVLTSKLLMLVKMAYDLRTALAEKDICGDLDIAVVSLDYPFQGKWMEEAHCDTMRNKKASPASGATAEQGLVAAISGFGLQRSPADANGKASTSDPDMILKPKVVLAHVLEKSL</sequence>
<keyword evidence="1" id="KW-0175">Coiled coil</keyword>
<protein>
    <submittedName>
        <fullName evidence="3">Uncharacterized protein</fullName>
    </submittedName>
</protein>
<feature type="coiled-coil region" evidence="1">
    <location>
        <begin position="429"/>
        <end position="470"/>
    </location>
</feature>
<feature type="compositionally biased region" description="Polar residues" evidence="2">
    <location>
        <begin position="206"/>
        <end position="220"/>
    </location>
</feature>
<feature type="compositionally biased region" description="Polar residues" evidence="2">
    <location>
        <begin position="130"/>
        <end position="140"/>
    </location>
</feature>
<dbReference type="OrthoDB" id="3065671at2759"/>
<reference evidence="3" key="1">
    <citation type="submission" date="2021-02" db="EMBL/GenBank/DDBJ databases">
        <title>Psilocybe cubensis genome.</title>
        <authorList>
            <person name="Mckernan K.J."/>
            <person name="Crawford S."/>
            <person name="Trippe A."/>
            <person name="Kane L.T."/>
            <person name="Mclaughlin S."/>
        </authorList>
    </citation>
    <scope>NUCLEOTIDE SEQUENCE [LARGE SCALE GENOMIC DNA]</scope>
    <source>
        <strain evidence="3">MGC-MH-2018</strain>
    </source>
</reference>
<name>A0A8H7Y1C1_PSICU</name>